<feature type="compositionally biased region" description="Polar residues" evidence="2">
    <location>
        <begin position="37"/>
        <end position="79"/>
    </location>
</feature>
<dbReference type="PROSITE" id="PS50157">
    <property type="entry name" value="ZINC_FINGER_C2H2_2"/>
    <property type="match status" value="1"/>
</dbReference>
<feature type="region of interest" description="Disordered" evidence="2">
    <location>
        <begin position="269"/>
        <end position="341"/>
    </location>
</feature>
<evidence type="ECO:0000313" key="4">
    <source>
        <dbReference type="Proteomes" id="UP000079169"/>
    </source>
</evidence>
<dbReference type="KEGG" id="dci:108254331"/>
<keyword evidence="4" id="KW-1185">Reference proteome</keyword>
<feature type="domain" description="C2H2-type" evidence="3">
    <location>
        <begin position="385"/>
        <end position="413"/>
    </location>
</feature>
<evidence type="ECO:0000313" key="6">
    <source>
        <dbReference type="RefSeq" id="XP_026688930.1"/>
    </source>
</evidence>
<feature type="compositionally biased region" description="Basic and acidic residues" evidence="2">
    <location>
        <begin position="101"/>
        <end position="111"/>
    </location>
</feature>
<dbReference type="GO" id="GO:0008270">
    <property type="term" value="F:zinc ion binding"/>
    <property type="evidence" value="ECO:0007669"/>
    <property type="project" value="UniProtKB-KW"/>
</dbReference>
<dbReference type="PaxDb" id="121845-A0A1S4ERM6"/>
<dbReference type="RefSeq" id="XP_017304826.1">
    <property type="nucleotide sequence ID" value="XM_017449337.2"/>
</dbReference>
<keyword evidence="1" id="KW-0479">Metal-binding</keyword>
<gene>
    <name evidence="5 6" type="primary">LOC108254331</name>
</gene>
<protein>
    <submittedName>
        <fullName evidence="6">Uncharacterized protein LOC108254331 isoform X1</fullName>
    </submittedName>
    <submittedName>
        <fullName evidence="5">Uncharacterized protein LOC108254331 isoform X2</fullName>
    </submittedName>
</protein>
<feature type="region of interest" description="Disordered" evidence="2">
    <location>
        <begin position="1"/>
        <end position="154"/>
    </location>
</feature>
<dbReference type="InterPro" id="IPR013087">
    <property type="entry name" value="Znf_C2H2_type"/>
</dbReference>
<sequence length="482" mass="53986">MAEAKQQNKQTDPKQVTEAKQQNKETDPKQITEPKQVVQSKQATVTKQAICSEQMTDSKQAAQSKQTIDAKQAMGSKQLTDSKEAVESKDIADPKQAISSKDAKDPKETTDLRQAGPSADAKDLARTGIRSPLKRKVNKDKTTPAVSKQDAAIPDMSETTGVQVVISKEDQAIARNARTTRAAKPQPEVSENVEDADNDTVMKETCMHCNSAIPIPDESKHLEVVINHCQNCPKTLSKDIFPCYKCMFVTKCMFVGDLRSHIINKHMKKDVEEGKKESQSDELDVKKLAEMMEEPELRKRMRGALRDKPEPQSTRLRHKSESDTDSRSSGYPEVKPPATKPAMRDKSAWCIHCDRQIDIPDPDKHMQSLIAHCVVNCPAKRKGDIVCYQCDIAFLYNGDLIRHITNYHMIKTPGRTNDPARVRTVQKSAGPPMSSTPYRLDSGPDPGPSQKGKTIKCRYCDFETVIARQLQLHMYTTHKKSF</sequence>
<feature type="compositionally biased region" description="Basic and acidic residues" evidence="2">
    <location>
        <begin position="11"/>
        <end position="32"/>
    </location>
</feature>
<dbReference type="AlphaFoldDB" id="A0A1S4ERM6"/>
<evidence type="ECO:0000259" key="3">
    <source>
        <dbReference type="PROSITE" id="PS50157"/>
    </source>
</evidence>
<evidence type="ECO:0000256" key="1">
    <source>
        <dbReference type="PROSITE-ProRule" id="PRU00042"/>
    </source>
</evidence>
<keyword evidence="1" id="KW-0863">Zinc-finger</keyword>
<dbReference type="SMART" id="SM00355">
    <property type="entry name" value="ZnF_C2H2"/>
    <property type="match status" value="3"/>
</dbReference>
<name>A0A1S4ERM6_DIACI</name>
<feature type="compositionally biased region" description="Basic and acidic residues" evidence="2">
    <location>
        <begin position="80"/>
        <end position="93"/>
    </location>
</feature>
<dbReference type="RefSeq" id="XP_026688930.1">
    <property type="nucleotide sequence ID" value="XM_026833129.1"/>
</dbReference>
<dbReference type="Gene3D" id="3.30.160.60">
    <property type="entry name" value="Classic Zinc Finger"/>
    <property type="match status" value="1"/>
</dbReference>
<evidence type="ECO:0000313" key="5">
    <source>
        <dbReference type="RefSeq" id="XP_017304826.1"/>
    </source>
</evidence>
<dbReference type="Proteomes" id="UP000079169">
    <property type="component" value="Unplaced"/>
</dbReference>
<proteinExistence type="predicted"/>
<reference evidence="5 6" key="1">
    <citation type="submission" date="2025-04" db="UniProtKB">
        <authorList>
            <consortium name="RefSeq"/>
        </authorList>
    </citation>
    <scope>IDENTIFICATION</scope>
</reference>
<accession>A0A1S4ERM6</accession>
<dbReference type="GeneID" id="108254331"/>
<dbReference type="PROSITE" id="PS00028">
    <property type="entry name" value="ZINC_FINGER_C2H2_1"/>
    <property type="match status" value="1"/>
</dbReference>
<dbReference type="Pfam" id="PF13909">
    <property type="entry name" value="zf-H2C2_5"/>
    <property type="match status" value="1"/>
</dbReference>
<keyword evidence="1" id="KW-0862">Zinc</keyword>
<feature type="compositionally biased region" description="Polar residues" evidence="2">
    <location>
        <begin position="1"/>
        <end position="10"/>
    </location>
</feature>
<feature type="compositionally biased region" description="Basic and acidic residues" evidence="2">
    <location>
        <begin position="269"/>
        <end position="310"/>
    </location>
</feature>
<feature type="region of interest" description="Disordered" evidence="2">
    <location>
        <begin position="424"/>
        <end position="452"/>
    </location>
</feature>
<organism evidence="4 5">
    <name type="scientific">Diaphorina citri</name>
    <name type="common">Asian citrus psyllid</name>
    <dbReference type="NCBI Taxonomy" id="121845"/>
    <lineage>
        <taxon>Eukaryota</taxon>
        <taxon>Metazoa</taxon>
        <taxon>Ecdysozoa</taxon>
        <taxon>Arthropoda</taxon>
        <taxon>Hexapoda</taxon>
        <taxon>Insecta</taxon>
        <taxon>Pterygota</taxon>
        <taxon>Neoptera</taxon>
        <taxon>Paraneoptera</taxon>
        <taxon>Hemiptera</taxon>
        <taxon>Sternorrhyncha</taxon>
        <taxon>Psylloidea</taxon>
        <taxon>Psyllidae</taxon>
        <taxon>Diaphorininae</taxon>
        <taxon>Diaphorina</taxon>
    </lineage>
</organism>
<evidence type="ECO:0000256" key="2">
    <source>
        <dbReference type="SAM" id="MobiDB-lite"/>
    </source>
</evidence>